<dbReference type="InterPro" id="IPR028978">
    <property type="entry name" value="Chorismate_lyase_/UTRA_dom_sf"/>
</dbReference>
<dbReference type="InterPro" id="IPR036390">
    <property type="entry name" value="WH_DNA-bd_sf"/>
</dbReference>
<evidence type="ECO:0000313" key="5">
    <source>
        <dbReference type="EMBL" id="TDE15999.1"/>
    </source>
</evidence>
<sequence length="252" mass="27027">MASAKYREIAAVMAAEIAGLPPGTKVDGELAVAARFGVSRAAARAAVQELERQFLVRRVRGLGTFTSRRVDYLISSRRPPSWSQTLRDAGATPRTVVRSCVDVPMPAAVAHMLHAVEGSAVWRLQRCSFTDDLPASWGTEWVPAATVPELPAALRRVESLDRILRDIGAVVPARSRVRASMEAAGEEVADELAIGLGAPVWLVESLNKDATSGAPVYLTERWIRADAIRVVFEAGDIFGQDGSAVGTRPASN</sequence>
<dbReference type="GO" id="GO:0045892">
    <property type="term" value="P:negative regulation of DNA-templated transcription"/>
    <property type="evidence" value="ECO:0007669"/>
    <property type="project" value="TreeGrafter"/>
</dbReference>
<dbReference type="InterPro" id="IPR050679">
    <property type="entry name" value="Bact_HTH_transcr_reg"/>
</dbReference>
<organism evidence="5 6">
    <name type="scientific">Jiangella asiatica</name>
    <dbReference type="NCBI Taxonomy" id="2530372"/>
    <lineage>
        <taxon>Bacteria</taxon>
        <taxon>Bacillati</taxon>
        <taxon>Actinomycetota</taxon>
        <taxon>Actinomycetes</taxon>
        <taxon>Jiangellales</taxon>
        <taxon>Jiangellaceae</taxon>
        <taxon>Jiangella</taxon>
    </lineage>
</organism>
<dbReference type="PANTHER" id="PTHR44846">
    <property type="entry name" value="MANNOSYL-D-GLYCERATE TRANSPORT/METABOLISM SYSTEM REPRESSOR MNGR-RELATED"/>
    <property type="match status" value="1"/>
</dbReference>
<proteinExistence type="predicted"/>
<dbReference type="SMART" id="SM00866">
    <property type="entry name" value="UTRA"/>
    <property type="match status" value="1"/>
</dbReference>
<dbReference type="GO" id="GO:0003677">
    <property type="term" value="F:DNA binding"/>
    <property type="evidence" value="ECO:0007669"/>
    <property type="project" value="UniProtKB-KW"/>
</dbReference>
<dbReference type="Proteomes" id="UP000294739">
    <property type="component" value="Unassembled WGS sequence"/>
</dbReference>
<gene>
    <name evidence="5" type="ORF">E1269_01560</name>
</gene>
<evidence type="ECO:0000256" key="1">
    <source>
        <dbReference type="ARBA" id="ARBA00023015"/>
    </source>
</evidence>
<dbReference type="Pfam" id="PF07702">
    <property type="entry name" value="UTRA"/>
    <property type="match status" value="1"/>
</dbReference>
<dbReference type="InParanoid" id="A0A4R5DP39"/>
<dbReference type="PANTHER" id="PTHR44846:SF17">
    <property type="entry name" value="GNTR-FAMILY TRANSCRIPTIONAL REGULATOR"/>
    <property type="match status" value="1"/>
</dbReference>
<dbReference type="SUPFAM" id="SSF46785">
    <property type="entry name" value="Winged helix' DNA-binding domain"/>
    <property type="match status" value="1"/>
</dbReference>
<dbReference type="RefSeq" id="WP_131890256.1">
    <property type="nucleotide sequence ID" value="NZ_SMKZ01000001.1"/>
</dbReference>
<protein>
    <submittedName>
        <fullName evidence="5">GntR family transcriptional regulator</fullName>
    </submittedName>
</protein>
<name>A0A4R5DP39_9ACTN</name>
<evidence type="ECO:0000256" key="3">
    <source>
        <dbReference type="ARBA" id="ARBA00023163"/>
    </source>
</evidence>
<dbReference type="Gene3D" id="1.10.10.10">
    <property type="entry name" value="Winged helix-like DNA-binding domain superfamily/Winged helix DNA-binding domain"/>
    <property type="match status" value="1"/>
</dbReference>
<evidence type="ECO:0000259" key="4">
    <source>
        <dbReference type="PROSITE" id="PS50949"/>
    </source>
</evidence>
<keyword evidence="3" id="KW-0804">Transcription</keyword>
<evidence type="ECO:0000256" key="2">
    <source>
        <dbReference type="ARBA" id="ARBA00023125"/>
    </source>
</evidence>
<dbReference type="PROSITE" id="PS50949">
    <property type="entry name" value="HTH_GNTR"/>
    <property type="match status" value="1"/>
</dbReference>
<dbReference type="InterPro" id="IPR000524">
    <property type="entry name" value="Tscrpt_reg_HTH_GntR"/>
</dbReference>
<accession>A0A4R5DP39</accession>
<dbReference type="Pfam" id="PF00392">
    <property type="entry name" value="GntR"/>
    <property type="match status" value="1"/>
</dbReference>
<comment type="caution">
    <text evidence="5">The sequence shown here is derived from an EMBL/GenBank/DDBJ whole genome shotgun (WGS) entry which is preliminary data.</text>
</comment>
<dbReference type="OrthoDB" id="3252280at2"/>
<dbReference type="SUPFAM" id="SSF64288">
    <property type="entry name" value="Chorismate lyase-like"/>
    <property type="match status" value="1"/>
</dbReference>
<feature type="domain" description="HTH gntR-type" evidence="4">
    <location>
        <begin position="3"/>
        <end position="69"/>
    </location>
</feature>
<keyword evidence="1" id="KW-0805">Transcription regulation</keyword>
<keyword evidence="6" id="KW-1185">Reference proteome</keyword>
<dbReference type="GO" id="GO:0003700">
    <property type="term" value="F:DNA-binding transcription factor activity"/>
    <property type="evidence" value="ECO:0007669"/>
    <property type="project" value="InterPro"/>
</dbReference>
<dbReference type="AlphaFoldDB" id="A0A4R5DP39"/>
<keyword evidence="2" id="KW-0238">DNA-binding</keyword>
<dbReference type="EMBL" id="SMKZ01000001">
    <property type="protein sequence ID" value="TDE15999.1"/>
    <property type="molecule type" value="Genomic_DNA"/>
</dbReference>
<evidence type="ECO:0000313" key="6">
    <source>
        <dbReference type="Proteomes" id="UP000294739"/>
    </source>
</evidence>
<reference evidence="5 6" key="1">
    <citation type="submission" date="2019-03" db="EMBL/GenBank/DDBJ databases">
        <title>Draft genome sequences of novel Actinobacteria.</title>
        <authorList>
            <person name="Sahin N."/>
            <person name="Ay H."/>
            <person name="Saygin H."/>
        </authorList>
    </citation>
    <scope>NUCLEOTIDE SEQUENCE [LARGE SCALE GENOMIC DNA]</scope>
    <source>
        <strain evidence="5 6">5K138</strain>
    </source>
</reference>
<dbReference type="InterPro" id="IPR036388">
    <property type="entry name" value="WH-like_DNA-bd_sf"/>
</dbReference>
<dbReference type="InterPro" id="IPR011663">
    <property type="entry name" value="UTRA"/>
</dbReference>
<dbReference type="Gene3D" id="3.40.1410.10">
    <property type="entry name" value="Chorismate lyase-like"/>
    <property type="match status" value="1"/>
</dbReference>